<dbReference type="Proteomes" id="UP000094336">
    <property type="component" value="Unassembled WGS sequence"/>
</dbReference>
<accession>A0A1E3QJF9</accession>
<protein>
    <submittedName>
        <fullName evidence="1">Uncharacterized protein</fullName>
    </submittedName>
</protein>
<sequence>MPYGNIWPADLGDVARVVWMVRYFSGERLQRIRADWTASSVYLIRMQVFCIRHSGIAGYVPPRETSSISKPRNIYWAMNLRYIPGKRMDQNAGKFQTSGTISLGGITIV</sequence>
<proteinExistence type="predicted"/>
<evidence type="ECO:0000313" key="2">
    <source>
        <dbReference type="Proteomes" id="UP000094336"/>
    </source>
</evidence>
<dbReference type="RefSeq" id="XP_018982922.1">
    <property type="nucleotide sequence ID" value="XM_019133000.1"/>
</dbReference>
<reference evidence="2" key="1">
    <citation type="submission" date="2016-05" db="EMBL/GenBank/DDBJ databases">
        <title>Comparative genomics of biotechnologically important yeasts.</title>
        <authorList>
            <consortium name="DOE Joint Genome Institute"/>
            <person name="Riley R."/>
            <person name="Haridas S."/>
            <person name="Wolfe K.H."/>
            <person name="Lopes M.R."/>
            <person name="Hittinger C.T."/>
            <person name="Goker M."/>
            <person name="Salamov A."/>
            <person name="Wisecaver J."/>
            <person name="Long T.M."/>
            <person name="Aerts A.L."/>
            <person name="Barry K."/>
            <person name="Choi C."/>
            <person name="Clum A."/>
            <person name="Coughlan A.Y."/>
            <person name="Deshpande S."/>
            <person name="Douglass A.P."/>
            <person name="Hanson S.J."/>
            <person name="Klenk H.-P."/>
            <person name="Labutti K."/>
            <person name="Lapidus A."/>
            <person name="Lindquist E."/>
            <person name="Lipzen A."/>
            <person name="Meier-Kolthoff J.P."/>
            <person name="Ohm R.A."/>
            <person name="Otillar R.P."/>
            <person name="Pangilinan J."/>
            <person name="Peng Y."/>
            <person name="Rokas A."/>
            <person name="Rosa C.A."/>
            <person name="Scheuner C."/>
            <person name="Sibirny A.A."/>
            <person name="Slot J.C."/>
            <person name="Stielow J.B."/>
            <person name="Sun H."/>
            <person name="Kurtzman C.P."/>
            <person name="Blackwell M."/>
            <person name="Grigoriev I.V."/>
            <person name="Jeffries T.W."/>
        </authorList>
    </citation>
    <scope>NUCLEOTIDE SEQUENCE [LARGE SCALE GENOMIC DNA]</scope>
    <source>
        <strain evidence="2">NRRL Y-12698</strain>
    </source>
</reference>
<organism evidence="1 2">
    <name type="scientific">Babjeviella inositovora NRRL Y-12698</name>
    <dbReference type="NCBI Taxonomy" id="984486"/>
    <lineage>
        <taxon>Eukaryota</taxon>
        <taxon>Fungi</taxon>
        <taxon>Dikarya</taxon>
        <taxon>Ascomycota</taxon>
        <taxon>Saccharomycotina</taxon>
        <taxon>Pichiomycetes</taxon>
        <taxon>Serinales incertae sedis</taxon>
        <taxon>Babjeviella</taxon>
    </lineage>
</organism>
<dbReference type="GeneID" id="30150853"/>
<keyword evidence="2" id="KW-1185">Reference proteome</keyword>
<name>A0A1E3QJF9_9ASCO</name>
<dbReference type="EMBL" id="KV454439">
    <property type="protein sequence ID" value="ODQ77594.1"/>
    <property type="molecule type" value="Genomic_DNA"/>
</dbReference>
<dbReference type="AlphaFoldDB" id="A0A1E3QJF9"/>
<evidence type="ECO:0000313" key="1">
    <source>
        <dbReference type="EMBL" id="ODQ77594.1"/>
    </source>
</evidence>
<gene>
    <name evidence="1" type="ORF">BABINDRAFT_96387</name>
</gene>